<dbReference type="GO" id="GO:0006581">
    <property type="term" value="P:acetylcholine catabolic process"/>
    <property type="evidence" value="ECO:0007669"/>
    <property type="project" value="TreeGrafter"/>
</dbReference>
<evidence type="ECO:0000259" key="5">
    <source>
        <dbReference type="Pfam" id="PF00135"/>
    </source>
</evidence>
<dbReference type="PRINTS" id="PR00878">
    <property type="entry name" value="CHOLNESTRASE"/>
</dbReference>
<reference evidence="6 7" key="2">
    <citation type="submission" date="2018-11" db="EMBL/GenBank/DDBJ databases">
        <authorList>
            <consortium name="Pathogen Informatics"/>
        </authorList>
    </citation>
    <scope>NUCLEOTIDE SEQUENCE [LARGE SCALE GENOMIC DNA]</scope>
</reference>
<keyword evidence="7" id="KW-1185">Reference proteome</keyword>
<dbReference type="EMBL" id="UZAM01020287">
    <property type="protein sequence ID" value="VDP54158.1"/>
    <property type="molecule type" value="Genomic_DNA"/>
</dbReference>
<reference evidence="8" key="1">
    <citation type="submission" date="2016-06" db="UniProtKB">
        <authorList>
            <consortium name="WormBaseParasite"/>
        </authorList>
    </citation>
    <scope>IDENTIFICATION</scope>
</reference>
<dbReference type="WBParaSite" id="SBAD_0001352301-mRNA-1">
    <property type="protein sequence ID" value="SBAD_0001352301-mRNA-1"/>
    <property type="gene ID" value="SBAD_0001352301"/>
</dbReference>
<organism evidence="8">
    <name type="scientific">Soboliphyme baturini</name>
    <dbReference type="NCBI Taxonomy" id="241478"/>
    <lineage>
        <taxon>Eukaryota</taxon>
        <taxon>Metazoa</taxon>
        <taxon>Ecdysozoa</taxon>
        <taxon>Nematoda</taxon>
        <taxon>Enoplea</taxon>
        <taxon>Dorylaimia</taxon>
        <taxon>Dioctophymatida</taxon>
        <taxon>Dioctophymatoidea</taxon>
        <taxon>Soboliphymatidae</taxon>
        <taxon>Soboliphyme</taxon>
    </lineage>
</organism>
<dbReference type="GO" id="GO:0019695">
    <property type="term" value="P:choline metabolic process"/>
    <property type="evidence" value="ECO:0007669"/>
    <property type="project" value="TreeGrafter"/>
</dbReference>
<gene>
    <name evidence="6" type="ORF">SBAD_LOCUS13107</name>
</gene>
<keyword evidence="4" id="KW-1015">Disulfide bond</keyword>
<dbReference type="PANTHER" id="PTHR43918">
    <property type="entry name" value="ACETYLCHOLINESTERASE"/>
    <property type="match status" value="1"/>
</dbReference>
<sequence length="90" mass="10490">MNLIGDYSFTCDTLRITNQISRIKGNSVYSYIFAQRISNNDWPEYGGVMHGYEIEYVFGLPLLEPEKFSKEELKFTEQIVQFWSSFAETG</sequence>
<keyword evidence="3" id="KW-0378">Hydrolase</keyword>
<dbReference type="AlphaFoldDB" id="A0A183JB59"/>
<proteinExistence type="inferred from homology"/>
<dbReference type="InterPro" id="IPR029058">
    <property type="entry name" value="AB_hydrolase_fold"/>
</dbReference>
<evidence type="ECO:0000313" key="6">
    <source>
        <dbReference type="EMBL" id="VDP54158.1"/>
    </source>
</evidence>
<dbReference type="SUPFAM" id="SSF53474">
    <property type="entry name" value="alpha/beta-Hydrolases"/>
    <property type="match status" value="1"/>
</dbReference>
<evidence type="ECO:0000256" key="2">
    <source>
        <dbReference type="ARBA" id="ARBA00022487"/>
    </source>
</evidence>
<dbReference type="GO" id="GO:0005615">
    <property type="term" value="C:extracellular space"/>
    <property type="evidence" value="ECO:0007669"/>
    <property type="project" value="TreeGrafter"/>
</dbReference>
<evidence type="ECO:0000313" key="7">
    <source>
        <dbReference type="Proteomes" id="UP000270296"/>
    </source>
</evidence>
<evidence type="ECO:0000256" key="4">
    <source>
        <dbReference type="ARBA" id="ARBA00023157"/>
    </source>
</evidence>
<dbReference type="Pfam" id="PF00135">
    <property type="entry name" value="COesterase"/>
    <property type="match status" value="1"/>
</dbReference>
<dbReference type="InterPro" id="IPR050654">
    <property type="entry name" value="AChE-related_enzymes"/>
</dbReference>
<dbReference type="OrthoDB" id="19653at2759"/>
<dbReference type="GO" id="GO:0003990">
    <property type="term" value="F:acetylcholinesterase activity"/>
    <property type="evidence" value="ECO:0007669"/>
    <property type="project" value="TreeGrafter"/>
</dbReference>
<dbReference type="Proteomes" id="UP000270296">
    <property type="component" value="Unassembled WGS sequence"/>
</dbReference>
<dbReference type="InterPro" id="IPR002018">
    <property type="entry name" value="CarbesteraseB"/>
</dbReference>
<accession>A0A183JB59</accession>
<protein>
    <submittedName>
        <fullName evidence="8">Acetylcholinesterase</fullName>
    </submittedName>
</protein>
<evidence type="ECO:0000256" key="1">
    <source>
        <dbReference type="ARBA" id="ARBA00005964"/>
    </source>
</evidence>
<dbReference type="PANTHER" id="PTHR43918:SF4">
    <property type="entry name" value="CARBOXYLIC ESTER HYDROLASE"/>
    <property type="match status" value="1"/>
</dbReference>
<feature type="domain" description="Carboxylesterase type B" evidence="5">
    <location>
        <begin position="2"/>
        <end position="90"/>
    </location>
</feature>
<comment type="similarity">
    <text evidence="1">Belongs to the type-B carboxylesterase/lipase family.</text>
</comment>
<dbReference type="InterPro" id="IPR000997">
    <property type="entry name" value="Cholinesterase"/>
</dbReference>
<dbReference type="GO" id="GO:0005886">
    <property type="term" value="C:plasma membrane"/>
    <property type="evidence" value="ECO:0007669"/>
    <property type="project" value="TreeGrafter"/>
</dbReference>
<dbReference type="Gene3D" id="3.40.50.1820">
    <property type="entry name" value="alpha/beta hydrolase"/>
    <property type="match status" value="1"/>
</dbReference>
<evidence type="ECO:0000256" key="3">
    <source>
        <dbReference type="ARBA" id="ARBA00022801"/>
    </source>
</evidence>
<evidence type="ECO:0000313" key="8">
    <source>
        <dbReference type="WBParaSite" id="SBAD_0001352301-mRNA-1"/>
    </source>
</evidence>
<name>A0A183JB59_9BILA</name>
<keyword evidence="2" id="KW-0719">Serine esterase</keyword>